<feature type="signal peptide" evidence="2">
    <location>
        <begin position="1"/>
        <end position="19"/>
    </location>
</feature>
<feature type="region of interest" description="Disordered" evidence="1">
    <location>
        <begin position="76"/>
        <end position="99"/>
    </location>
</feature>
<dbReference type="AlphaFoldDB" id="A0AAV9CN80"/>
<feature type="chain" id="PRO_5043541288" evidence="2">
    <location>
        <begin position="20"/>
        <end position="99"/>
    </location>
</feature>
<gene>
    <name evidence="3" type="ORF">QJS10_CPB18g00149</name>
</gene>
<accession>A0AAV9CN80</accession>
<dbReference type="EMBL" id="JAUJYO010000018">
    <property type="protein sequence ID" value="KAK1289834.1"/>
    <property type="molecule type" value="Genomic_DNA"/>
</dbReference>
<name>A0AAV9CN80_ACOCL</name>
<reference evidence="3" key="2">
    <citation type="submission" date="2023-06" db="EMBL/GenBank/DDBJ databases">
        <authorList>
            <person name="Ma L."/>
            <person name="Liu K.-W."/>
            <person name="Li Z."/>
            <person name="Hsiao Y.-Y."/>
            <person name="Qi Y."/>
            <person name="Fu T."/>
            <person name="Tang G."/>
            <person name="Zhang D."/>
            <person name="Sun W.-H."/>
            <person name="Liu D.-K."/>
            <person name="Li Y."/>
            <person name="Chen G.-Z."/>
            <person name="Liu X.-D."/>
            <person name="Liao X.-Y."/>
            <person name="Jiang Y.-T."/>
            <person name="Yu X."/>
            <person name="Hao Y."/>
            <person name="Huang J."/>
            <person name="Zhao X.-W."/>
            <person name="Ke S."/>
            <person name="Chen Y.-Y."/>
            <person name="Wu W.-L."/>
            <person name="Hsu J.-L."/>
            <person name="Lin Y.-F."/>
            <person name="Huang M.-D."/>
            <person name="Li C.-Y."/>
            <person name="Huang L."/>
            <person name="Wang Z.-W."/>
            <person name="Zhao X."/>
            <person name="Zhong W.-Y."/>
            <person name="Peng D.-H."/>
            <person name="Ahmad S."/>
            <person name="Lan S."/>
            <person name="Zhang J.-S."/>
            <person name="Tsai W.-C."/>
            <person name="Van De Peer Y."/>
            <person name="Liu Z.-J."/>
        </authorList>
    </citation>
    <scope>NUCLEOTIDE SEQUENCE</scope>
    <source>
        <strain evidence="3">CP</strain>
        <tissue evidence="3">Leaves</tissue>
    </source>
</reference>
<comment type="caution">
    <text evidence="3">The sequence shown here is derived from an EMBL/GenBank/DDBJ whole genome shotgun (WGS) entry which is preliminary data.</text>
</comment>
<keyword evidence="2" id="KW-0732">Signal</keyword>
<evidence type="ECO:0000256" key="1">
    <source>
        <dbReference type="SAM" id="MobiDB-lite"/>
    </source>
</evidence>
<keyword evidence="4" id="KW-1185">Reference proteome</keyword>
<evidence type="ECO:0000313" key="3">
    <source>
        <dbReference type="EMBL" id="KAK1289834.1"/>
    </source>
</evidence>
<evidence type="ECO:0000256" key="2">
    <source>
        <dbReference type="SAM" id="SignalP"/>
    </source>
</evidence>
<evidence type="ECO:0000313" key="4">
    <source>
        <dbReference type="Proteomes" id="UP001180020"/>
    </source>
</evidence>
<reference evidence="3" key="1">
    <citation type="journal article" date="2023" name="Nat. Commun.">
        <title>Diploid and tetraploid genomes of Acorus and the evolution of monocots.</title>
        <authorList>
            <person name="Ma L."/>
            <person name="Liu K.W."/>
            <person name="Li Z."/>
            <person name="Hsiao Y.Y."/>
            <person name="Qi Y."/>
            <person name="Fu T."/>
            <person name="Tang G.D."/>
            <person name="Zhang D."/>
            <person name="Sun W.H."/>
            <person name="Liu D.K."/>
            <person name="Li Y."/>
            <person name="Chen G.Z."/>
            <person name="Liu X.D."/>
            <person name="Liao X.Y."/>
            <person name="Jiang Y.T."/>
            <person name="Yu X."/>
            <person name="Hao Y."/>
            <person name="Huang J."/>
            <person name="Zhao X.W."/>
            <person name="Ke S."/>
            <person name="Chen Y.Y."/>
            <person name="Wu W.L."/>
            <person name="Hsu J.L."/>
            <person name="Lin Y.F."/>
            <person name="Huang M.D."/>
            <person name="Li C.Y."/>
            <person name="Huang L."/>
            <person name="Wang Z.W."/>
            <person name="Zhao X."/>
            <person name="Zhong W.Y."/>
            <person name="Peng D.H."/>
            <person name="Ahmad S."/>
            <person name="Lan S."/>
            <person name="Zhang J.S."/>
            <person name="Tsai W.C."/>
            <person name="Van de Peer Y."/>
            <person name="Liu Z.J."/>
        </authorList>
    </citation>
    <scope>NUCLEOTIDE SEQUENCE</scope>
    <source>
        <strain evidence="3">CP</strain>
    </source>
</reference>
<protein>
    <submittedName>
        <fullName evidence="3">Uncharacterized protein</fullName>
    </submittedName>
</protein>
<dbReference type="Proteomes" id="UP001180020">
    <property type="component" value="Unassembled WGS sequence"/>
</dbReference>
<organism evidence="3 4">
    <name type="scientific">Acorus calamus</name>
    <name type="common">Sweet flag</name>
    <dbReference type="NCBI Taxonomy" id="4465"/>
    <lineage>
        <taxon>Eukaryota</taxon>
        <taxon>Viridiplantae</taxon>
        <taxon>Streptophyta</taxon>
        <taxon>Embryophyta</taxon>
        <taxon>Tracheophyta</taxon>
        <taxon>Spermatophyta</taxon>
        <taxon>Magnoliopsida</taxon>
        <taxon>Liliopsida</taxon>
        <taxon>Acoraceae</taxon>
        <taxon>Acorus</taxon>
    </lineage>
</organism>
<proteinExistence type="predicted"/>
<sequence length="99" mass="11109">MRWSWVVIVLSISAILCVGSQKGVAREVSGGHFKATMSTKVQERKRPGVSEASKAKIDRFHPCKSKKIDLCNFFNPVDRNSTEDDKRMVPTGPNPLHNR</sequence>